<feature type="signal peptide" evidence="1">
    <location>
        <begin position="1"/>
        <end position="20"/>
    </location>
</feature>
<dbReference type="STRING" id="1230097.A0A423WIJ6"/>
<dbReference type="OrthoDB" id="540004at2759"/>
<feature type="chain" id="PRO_5019184540" description="Methyltransferase type 11 domain-containing protein" evidence="1">
    <location>
        <begin position="21"/>
        <end position="286"/>
    </location>
</feature>
<dbReference type="SUPFAM" id="SSF53335">
    <property type="entry name" value="S-adenosyl-L-methionine-dependent methyltransferases"/>
    <property type="match status" value="1"/>
</dbReference>
<gene>
    <name evidence="2" type="ORF">VPNG_08159</name>
</gene>
<dbReference type="Pfam" id="PF13489">
    <property type="entry name" value="Methyltransf_23"/>
    <property type="match status" value="1"/>
</dbReference>
<sequence length="286" mass="30896">MAPSTSQILWFLLDPWIFMAQSVSHLPSTILHLVRTRQLLTTLLHPSRLQSAWFGTFWATAGPGVRNTAQARVVPLLQGAISNGQIVDGNHPLGAAGEKHQHQHQHQQQGIAGTVLEVGPGTGMWVDLFPSMLLPDSSSSPTGRRGGGGGITRIYGVEPNAGVHAALRRSVVAAGLEDVYEVVPLGVEDLARSGRVARGSVDCIVSVLCLCGIPDPELNIRELYGYLRPGGFVNIFWPHLVGGCQLCRDTTRMLKEAGPWTKIDLAQPVGEPWYHPLPHIIGTLTK</sequence>
<dbReference type="Proteomes" id="UP000285146">
    <property type="component" value="Unassembled WGS sequence"/>
</dbReference>
<dbReference type="PANTHER" id="PTHR45036">
    <property type="entry name" value="METHYLTRANSFERASE LIKE 7B"/>
    <property type="match status" value="1"/>
</dbReference>
<dbReference type="InterPro" id="IPR052356">
    <property type="entry name" value="Thiol_S-MT"/>
</dbReference>
<evidence type="ECO:0000313" key="2">
    <source>
        <dbReference type="EMBL" id="ROW03175.1"/>
    </source>
</evidence>
<reference evidence="2 3" key="1">
    <citation type="submission" date="2015-09" db="EMBL/GenBank/DDBJ databases">
        <title>Host preference determinants of Valsa canker pathogens revealed by comparative genomics.</title>
        <authorList>
            <person name="Yin Z."/>
            <person name="Huang L."/>
        </authorList>
    </citation>
    <scope>NUCLEOTIDE SEQUENCE [LARGE SCALE GENOMIC DNA]</scope>
    <source>
        <strain evidence="2 3">SXYLt</strain>
    </source>
</reference>
<dbReference type="Gene3D" id="3.40.50.150">
    <property type="entry name" value="Vaccinia Virus protein VP39"/>
    <property type="match status" value="1"/>
</dbReference>
<proteinExistence type="predicted"/>
<dbReference type="AlphaFoldDB" id="A0A423WIJ6"/>
<dbReference type="PANTHER" id="PTHR45036:SF1">
    <property type="entry name" value="METHYLTRANSFERASE LIKE 7A"/>
    <property type="match status" value="1"/>
</dbReference>
<dbReference type="InParanoid" id="A0A423WIJ6"/>
<evidence type="ECO:0008006" key="4">
    <source>
        <dbReference type="Google" id="ProtNLM"/>
    </source>
</evidence>
<organism evidence="2 3">
    <name type="scientific">Cytospora leucostoma</name>
    <dbReference type="NCBI Taxonomy" id="1230097"/>
    <lineage>
        <taxon>Eukaryota</taxon>
        <taxon>Fungi</taxon>
        <taxon>Dikarya</taxon>
        <taxon>Ascomycota</taxon>
        <taxon>Pezizomycotina</taxon>
        <taxon>Sordariomycetes</taxon>
        <taxon>Sordariomycetidae</taxon>
        <taxon>Diaporthales</taxon>
        <taxon>Cytosporaceae</taxon>
        <taxon>Cytospora</taxon>
    </lineage>
</organism>
<name>A0A423WIJ6_9PEZI</name>
<evidence type="ECO:0000256" key="1">
    <source>
        <dbReference type="SAM" id="SignalP"/>
    </source>
</evidence>
<keyword evidence="3" id="KW-1185">Reference proteome</keyword>
<keyword evidence="1" id="KW-0732">Signal</keyword>
<dbReference type="InterPro" id="IPR029063">
    <property type="entry name" value="SAM-dependent_MTases_sf"/>
</dbReference>
<dbReference type="EMBL" id="LKEB01000050">
    <property type="protein sequence ID" value="ROW03175.1"/>
    <property type="molecule type" value="Genomic_DNA"/>
</dbReference>
<evidence type="ECO:0000313" key="3">
    <source>
        <dbReference type="Proteomes" id="UP000285146"/>
    </source>
</evidence>
<protein>
    <recommendedName>
        <fullName evidence="4">Methyltransferase type 11 domain-containing protein</fullName>
    </recommendedName>
</protein>
<comment type="caution">
    <text evidence="2">The sequence shown here is derived from an EMBL/GenBank/DDBJ whole genome shotgun (WGS) entry which is preliminary data.</text>
</comment>
<accession>A0A423WIJ6</accession>